<dbReference type="GO" id="GO:0019301">
    <property type="term" value="P:rhamnose catabolic process"/>
    <property type="evidence" value="ECO:0007669"/>
    <property type="project" value="UniProtKB-UniRule"/>
</dbReference>
<dbReference type="Gene3D" id="3.20.20.150">
    <property type="entry name" value="Divalent-metal-dependent TIM barrel enzymes"/>
    <property type="match status" value="1"/>
</dbReference>
<keyword evidence="5 6" id="KW-0684">Rhamnose metabolism</keyword>
<feature type="binding site" evidence="6">
    <location>
        <position position="260"/>
    </location>
    <ligand>
        <name>Mn(2+)</name>
        <dbReference type="ChEBI" id="CHEBI:29035"/>
    </ligand>
</feature>
<evidence type="ECO:0000256" key="5">
    <source>
        <dbReference type="ARBA" id="ARBA00023308"/>
    </source>
</evidence>
<dbReference type="RefSeq" id="WP_029466808.1">
    <property type="nucleotide sequence ID" value="NZ_QTJW01000007.1"/>
</dbReference>
<dbReference type="InterPro" id="IPR036237">
    <property type="entry name" value="Xyl_isomerase-like_sf"/>
</dbReference>
<dbReference type="GO" id="GO:0019324">
    <property type="term" value="P:L-lyxose metabolic process"/>
    <property type="evidence" value="ECO:0007669"/>
    <property type="project" value="TreeGrafter"/>
</dbReference>
<accession>A0A3E3DMQ3</accession>
<comment type="pathway">
    <text evidence="6">Carbohydrate degradation; L-rhamnose degradation; glycerone phosphate from L-rhamnose: step 1/3.</text>
</comment>
<evidence type="ECO:0000256" key="1">
    <source>
        <dbReference type="ARBA" id="ARBA00022490"/>
    </source>
</evidence>
<dbReference type="UniPathway" id="UPA00541">
    <property type="reaction ID" value="UER00601"/>
</dbReference>
<feature type="binding site" evidence="6">
    <location>
        <position position="294"/>
    </location>
    <ligand>
        <name>Mn(2+)</name>
        <dbReference type="ChEBI" id="CHEBI:29035"/>
    </ligand>
</feature>
<dbReference type="GO" id="GO:0005737">
    <property type="term" value="C:cytoplasm"/>
    <property type="evidence" value="ECO:0007669"/>
    <property type="project" value="UniProtKB-SubCell"/>
</dbReference>
<dbReference type="AlphaFoldDB" id="A0A3E3DMQ3"/>
<keyword evidence="1 6" id="KW-0963">Cytoplasm</keyword>
<feature type="binding site" evidence="6">
    <location>
        <position position="292"/>
    </location>
    <ligand>
        <name>Mn(2+)</name>
        <dbReference type="ChEBI" id="CHEBI:29035"/>
    </ligand>
</feature>
<protein>
    <recommendedName>
        <fullName evidence="6 7">L-rhamnose isomerase</fullName>
        <ecNumber evidence="6 7">5.3.1.14</ecNumber>
    </recommendedName>
</protein>
<evidence type="ECO:0000313" key="8">
    <source>
        <dbReference type="EMBL" id="RGD70503.1"/>
    </source>
</evidence>
<dbReference type="NCBIfam" id="NF002203">
    <property type="entry name" value="PRK01076.1"/>
    <property type="match status" value="1"/>
</dbReference>
<dbReference type="SUPFAM" id="SSF51658">
    <property type="entry name" value="Xylose isomerase-like"/>
    <property type="match status" value="1"/>
</dbReference>
<evidence type="ECO:0000256" key="4">
    <source>
        <dbReference type="ARBA" id="ARBA00023235"/>
    </source>
</evidence>
<name>A0A3E3DMQ3_9FIRM</name>
<evidence type="ECO:0000256" key="2">
    <source>
        <dbReference type="ARBA" id="ARBA00022723"/>
    </source>
</evidence>
<dbReference type="GO" id="GO:0030145">
    <property type="term" value="F:manganese ion binding"/>
    <property type="evidence" value="ECO:0007669"/>
    <property type="project" value="UniProtKB-UniRule"/>
</dbReference>
<evidence type="ECO:0000313" key="9">
    <source>
        <dbReference type="Proteomes" id="UP000261023"/>
    </source>
</evidence>
<comment type="function">
    <text evidence="6">Catalyzes the interconversion of L-rhamnose and L-rhamnulose.</text>
</comment>
<keyword evidence="3 6" id="KW-0464">Manganese</keyword>
<dbReference type="GO" id="GO:0008740">
    <property type="term" value="F:L-rhamnose isomerase activity"/>
    <property type="evidence" value="ECO:0007669"/>
    <property type="project" value="UniProtKB-UniRule"/>
</dbReference>
<comment type="cofactor">
    <cofactor evidence="6">
        <name>Mn(2+)</name>
        <dbReference type="ChEBI" id="CHEBI:29035"/>
    </cofactor>
    <text evidence="6">Binds 1 Mn(2+) ion per subunit.</text>
</comment>
<dbReference type="Pfam" id="PF06134">
    <property type="entry name" value="RhaA"/>
    <property type="match status" value="1"/>
</dbReference>
<keyword evidence="2 6" id="KW-0479">Metal-binding</keyword>
<reference evidence="8 9" key="1">
    <citation type="submission" date="2018-08" db="EMBL/GenBank/DDBJ databases">
        <title>A genome reference for cultivated species of the human gut microbiota.</title>
        <authorList>
            <person name="Zou Y."/>
            <person name="Xue W."/>
            <person name="Luo G."/>
        </authorList>
    </citation>
    <scope>NUCLEOTIDE SEQUENCE [LARGE SCALE GENOMIC DNA]</scope>
    <source>
        <strain evidence="8 9">AF19-13AC</strain>
    </source>
</reference>
<dbReference type="InterPro" id="IPR009308">
    <property type="entry name" value="Rhamnose_isomerase"/>
</dbReference>
<proteinExistence type="inferred from homology"/>
<comment type="subcellular location">
    <subcellularLocation>
        <location evidence="6">Cytoplasm</location>
    </subcellularLocation>
</comment>
<dbReference type="Proteomes" id="UP000261023">
    <property type="component" value="Unassembled WGS sequence"/>
</dbReference>
<sequence length="416" mass="46853">MTVKERYEAAKEIYRAVGVDTDAALEALKNIPVSMHCWQGDDVIGFDGAGALSGGIQATGNYPGRARTPEELMADMDEALSLIPGTHRINLHASYAVFEEGEWADRDKLEPKHFAKWVEFAKERGLGIDFNPTLFSHAKAENATLSSEVLEIRKFWIDHVKACIRISEYFAKELGTPCTMNIWIPDGFKDIPADRTAPRARLKDSLDQILSIDYDKSSVFVAVESKVFGIGMESCTVGSHEFYMNYASKNDILCLLDSGHYHPTEVVSDKISSMLLFFDKVALHVTRPVRWDSDHVVLFDDETRAIAGEIIRGGADRVLLALDFFDASINRISAWVVGMRNMQKALLNALLLPSARMAELQNNRQFTELMMLSEEMKTYPLGDVWDYFCEQNGAPVKEAWFEEVKRYEADVLAKRS</sequence>
<dbReference type="EC" id="5.3.1.14" evidence="6 7"/>
<evidence type="ECO:0000256" key="3">
    <source>
        <dbReference type="ARBA" id="ARBA00023211"/>
    </source>
</evidence>
<dbReference type="OrthoDB" id="9766697at2"/>
<keyword evidence="4 6" id="KW-0413">Isomerase</keyword>
<dbReference type="NCBIfam" id="TIGR01748">
    <property type="entry name" value="rhaA"/>
    <property type="match status" value="1"/>
</dbReference>
<dbReference type="InterPro" id="IPR050337">
    <property type="entry name" value="L-rhamnose_isomerase"/>
</dbReference>
<dbReference type="HAMAP" id="MF_00541">
    <property type="entry name" value="RhaA"/>
    <property type="match status" value="1"/>
</dbReference>
<evidence type="ECO:0000256" key="7">
    <source>
        <dbReference type="NCBIfam" id="TIGR01748"/>
    </source>
</evidence>
<comment type="similarity">
    <text evidence="6">Belongs to the rhamnose isomerase family.</text>
</comment>
<dbReference type="PANTHER" id="PTHR30268:SF0">
    <property type="entry name" value="L-RHAMNOSE ISOMERASE"/>
    <property type="match status" value="1"/>
</dbReference>
<dbReference type="PANTHER" id="PTHR30268">
    <property type="entry name" value="L-RHAMNOSE ISOMERASE"/>
    <property type="match status" value="1"/>
</dbReference>
<comment type="caution">
    <text evidence="8">The sequence shown here is derived from an EMBL/GenBank/DDBJ whole genome shotgun (WGS) entry which is preliminary data.</text>
</comment>
<evidence type="ECO:0000256" key="6">
    <source>
        <dbReference type="HAMAP-Rule" id="MF_00541"/>
    </source>
</evidence>
<gene>
    <name evidence="6" type="primary">rhaA</name>
    <name evidence="8" type="ORF">DWX31_12600</name>
</gene>
<comment type="catalytic activity">
    <reaction evidence="6">
        <text>L-rhamnopyranose = L-rhamnulose</text>
        <dbReference type="Rhea" id="RHEA:23160"/>
        <dbReference type="ChEBI" id="CHEBI:17897"/>
        <dbReference type="ChEBI" id="CHEBI:62346"/>
        <dbReference type="EC" id="5.3.1.14"/>
    </reaction>
</comment>
<dbReference type="EMBL" id="QTJW01000007">
    <property type="protein sequence ID" value="RGD70503.1"/>
    <property type="molecule type" value="Genomic_DNA"/>
</dbReference>
<organism evidence="8 9">
    <name type="scientific">Hungatella hathewayi</name>
    <dbReference type="NCBI Taxonomy" id="154046"/>
    <lineage>
        <taxon>Bacteria</taxon>
        <taxon>Bacillati</taxon>
        <taxon>Bacillota</taxon>
        <taxon>Clostridia</taxon>
        <taxon>Lachnospirales</taxon>
        <taxon>Lachnospiraceae</taxon>
        <taxon>Hungatella</taxon>
    </lineage>
</organism>